<dbReference type="OrthoDB" id="4541754at2"/>
<dbReference type="RefSeq" id="WP_121157020.1">
    <property type="nucleotide sequence ID" value="NZ_RBKT01000001.1"/>
</dbReference>
<organism evidence="2 3">
    <name type="scientific">Micromonospora pisi</name>
    <dbReference type="NCBI Taxonomy" id="589240"/>
    <lineage>
        <taxon>Bacteria</taxon>
        <taxon>Bacillati</taxon>
        <taxon>Actinomycetota</taxon>
        <taxon>Actinomycetes</taxon>
        <taxon>Micromonosporales</taxon>
        <taxon>Micromonosporaceae</taxon>
        <taxon>Micromonospora</taxon>
    </lineage>
</organism>
<dbReference type="Gene3D" id="3.90.1140.10">
    <property type="entry name" value="Cyclic phosphodiesterase"/>
    <property type="match status" value="1"/>
</dbReference>
<dbReference type="Proteomes" id="UP000277671">
    <property type="component" value="Unassembled WGS sequence"/>
</dbReference>
<sequence length="271" mass="29803">MTPPDPTRLEIHSRDYVIADWNRYRTLDRLANHWDRPGWSNGRRSYHWILRFDQYPSLRRLTAYCQAALQHISTLDMAPMSSLHLTLQRVAFTDEIQPAVVDAIAAVAAGKYALVPPATITVGPLAGSPGAVRFSAGPHAPIVAVRKIARAAIGYIHLAERTTAFVPHVSIAYSNSSHPAAAIIEQVASLRHADVAVVEVTSVELVELRREERAYAFDVLHSLPLQTAGQCLTTAVILRHARPGSPVLHRTTRSAPSGTFDGANRSYRARD</sequence>
<comment type="caution">
    <text evidence="2">The sequence shown here is derived from an EMBL/GenBank/DDBJ whole genome shotgun (WGS) entry which is preliminary data.</text>
</comment>
<dbReference type="AlphaFoldDB" id="A0A495JJ27"/>
<proteinExistence type="predicted"/>
<gene>
    <name evidence="2" type="ORF">BDK92_2714</name>
</gene>
<keyword evidence="2" id="KW-0436">Ligase</keyword>
<reference evidence="2 3" key="1">
    <citation type="submission" date="2018-10" db="EMBL/GenBank/DDBJ databases">
        <title>Sequencing the genomes of 1000 actinobacteria strains.</title>
        <authorList>
            <person name="Klenk H.-P."/>
        </authorList>
    </citation>
    <scope>NUCLEOTIDE SEQUENCE [LARGE SCALE GENOMIC DNA]</scope>
    <source>
        <strain evidence="2 3">DSM 45175</strain>
    </source>
</reference>
<dbReference type="SUPFAM" id="SSF55144">
    <property type="entry name" value="LigT-like"/>
    <property type="match status" value="1"/>
</dbReference>
<dbReference type="Pfam" id="PF13563">
    <property type="entry name" value="2_5_RNA_ligase2"/>
    <property type="match status" value="1"/>
</dbReference>
<dbReference type="InterPro" id="IPR009097">
    <property type="entry name" value="Cyclic_Pdiesterase"/>
</dbReference>
<dbReference type="EMBL" id="RBKT01000001">
    <property type="protein sequence ID" value="RKR88394.1"/>
    <property type="molecule type" value="Genomic_DNA"/>
</dbReference>
<accession>A0A495JJ27</accession>
<evidence type="ECO:0000313" key="3">
    <source>
        <dbReference type="Proteomes" id="UP000277671"/>
    </source>
</evidence>
<name>A0A495JJ27_9ACTN</name>
<feature type="region of interest" description="Disordered" evidence="1">
    <location>
        <begin position="247"/>
        <end position="271"/>
    </location>
</feature>
<keyword evidence="3" id="KW-1185">Reference proteome</keyword>
<protein>
    <submittedName>
        <fullName evidence="2">2'-5' RNA ligase superfamily protein</fullName>
    </submittedName>
</protein>
<evidence type="ECO:0000256" key="1">
    <source>
        <dbReference type="SAM" id="MobiDB-lite"/>
    </source>
</evidence>
<dbReference type="GO" id="GO:0016874">
    <property type="term" value="F:ligase activity"/>
    <property type="evidence" value="ECO:0007669"/>
    <property type="project" value="UniProtKB-KW"/>
</dbReference>
<evidence type="ECO:0000313" key="2">
    <source>
        <dbReference type="EMBL" id="RKR88394.1"/>
    </source>
</evidence>